<dbReference type="InterPro" id="IPR004090">
    <property type="entry name" value="Chemotax_Me-accpt_rcpt"/>
</dbReference>
<keyword evidence="1" id="KW-0812">Transmembrane</keyword>
<dbReference type="PANTHER" id="PTHR32089">
    <property type="entry name" value="METHYL-ACCEPTING CHEMOTAXIS PROTEIN MCPB"/>
    <property type="match status" value="1"/>
</dbReference>
<evidence type="ECO:0000256" key="1">
    <source>
        <dbReference type="ARBA" id="ARBA00022692"/>
    </source>
</evidence>
<evidence type="ECO:0000259" key="7">
    <source>
        <dbReference type="PROSITE" id="PS50885"/>
    </source>
</evidence>
<protein>
    <submittedName>
        <fullName evidence="8">Methyl-accepting chemotaxis protein</fullName>
    </submittedName>
</protein>
<proteinExistence type="inferred from homology"/>
<dbReference type="CDD" id="cd06225">
    <property type="entry name" value="HAMP"/>
    <property type="match status" value="1"/>
</dbReference>
<keyword evidence="2" id="KW-1133">Transmembrane helix</keyword>
<dbReference type="PANTHER" id="PTHR32089:SF112">
    <property type="entry name" value="LYSOZYME-LIKE PROTEIN-RELATED"/>
    <property type="match status" value="1"/>
</dbReference>
<dbReference type="PROSITE" id="PS50885">
    <property type="entry name" value="HAMP"/>
    <property type="match status" value="1"/>
</dbReference>
<feature type="domain" description="HAMP" evidence="7">
    <location>
        <begin position="220"/>
        <end position="272"/>
    </location>
</feature>
<comment type="similarity">
    <text evidence="4">Belongs to the methyl-accepting chemotaxis (MCP) protein family.</text>
</comment>
<accession>A0ABX0XT75</accession>
<feature type="domain" description="Methyl-accepting transducer" evidence="6">
    <location>
        <begin position="277"/>
        <end position="510"/>
    </location>
</feature>
<dbReference type="EMBL" id="JAATVY010000002">
    <property type="protein sequence ID" value="NJC69097.1"/>
    <property type="molecule type" value="Genomic_DNA"/>
</dbReference>
<evidence type="ECO:0000313" key="8">
    <source>
        <dbReference type="EMBL" id="NJC69097.1"/>
    </source>
</evidence>
<dbReference type="SUPFAM" id="SSF58104">
    <property type="entry name" value="Methyl-accepting chemotaxis protein (MCP) signaling domain"/>
    <property type="match status" value="1"/>
</dbReference>
<dbReference type="Pfam" id="PF00672">
    <property type="entry name" value="HAMP"/>
    <property type="match status" value="1"/>
</dbReference>
<gene>
    <name evidence="8" type="ORF">HC031_05075</name>
</gene>
<evidence type="ECO:0000256" key="4">
    <source>
        <dbReference type="ARBA" id="ARBA00029447"/>
    </source>
</evidence>
<comment type="caution">
    <text evidence="8">The sequence shown here is derived from an EMBL/GenBank/DDBJ whole genome shotgun (WGS) entry which is preliminary data.</text>
</comment>
<dbReference type="Gene3D" id="1.10.287.950">
    <property type="entry name" value="Methyl-accepting chemotaxis protein"/>
    <property type="match status" value="1"/>
</dbReference>
<keyword evidence="3 5" id="KW-0807">Transducer</keyword>
<dbReference type="SMART" id="SM00304">
    <property type="entry name" value="HAMP"/>
    <property type="match status" value="1"/>
</dbReference>
<evidence type="ECO:0000256" key="2">
    <source>
        <dbReference type="ARBA" id="ARBA00022989"/>
    </source>
</evidence>
<name>A0ABX0XT75_9ACTN</name>
<keyword evidence="2" id="KW-0472">Membrane</keyword>
<dbReference type="InterPro" id="IPR003660">
    <property type="entry name" value="HAMP_dom"/>
</dbReference>
<dbReference type="PROSITE" id="PS50111">
    <property type="entry name" value="CHEMOTAXIS_TRANSDUC_2"/>
    <property type="match status" value="1"/>
</dbReference>
<organism evidence="8 9">
    <name type="scientific">Planosporangium thailandense</name>
    <dbReference type="NCBI Taxonomy" id="765197"/>
    <lineage>
        <taxon>Bacteria</taxon>
        <taxon>Bacillati</taxon>
        <taxon>Actinomycetota</taxon>
        <taxon>Actinomycetes</taxon>
        <taxon>Micromonosporales</taxon>
        <taxon>Micromonosporaceae</taxon>
        <taxon>Planosporangium</taxon>
    </lineage>
</organism>
<evidence type="ECO:0000313" key="9">
    <source>
        <dbReference type="Proteomes" id="UP000722989"/>
    </source>
</evidence>
<evidence type="ECO:0000259" key="6">
    <source>
        <dbReference type="PROSITE" id="PS50111"/>
    </source>
</evidence>
<dbReference type="InterPro" id="IPR004089">
    <property type="entry name" value="MCPsignal_dom"/>
</dbReference>
<reference evidence="8 9" key="1">
    <citation type="submission" date="2020-03" db="EMBL/GenBank/DDBJ databases">
        <title>WGS of the type strain of Planosporangium spp.</title>
        <authorList>
            <person name="Thawai C."/>
        </authorList>
    </citation>
    <scope>NUCLEOTIDE SEQUENCE [LARGE SCALE GENOMIC DNA]</scope>
    <source>
        <strain evidence="8 9">TBRC 5610</strain>
    </source>
</reference>
<dbReference type="PRINTS" id="PR00260">
    <property type="entry name" value="CHEMTRNSDUCR"/>
</dbReference>
<dbReference type="Pfam" id="PF00015">
    <property type="entry name" value="MCPsignal"/>
    <property type="match status" value="1"/>
</dbReference>
<evidence type="ECO:0000256" key="5">
    <source>
        <dbReference type="PROSITE-ProRule" id="PRU00284"/>
    </source>
</evidence>
<keyword evidence="9" id="KW-1185">Reference proteome</keyword>
<dbReference type="SMART" id="SM00283">
    <property type="entry name" value="MA"/>
    <property type="match status" value="1"/>
</dbReference>
<dbReference type="Proteomes" id="UP000722989">
    <property type="component" value="Unassembled WGS sequence"/>
</dbReference>
<evidence type="ECO:0000256" key="3">
    <source>
        <dbReference type="ARBA" id="ARBA00023224"/>
    </source>
</evidence>
<sequence>MSAFVSRSIRRRLFAAFTLMAALMVGLGVVGLTNGSRQGQTQRDLQRLLEAQSQVLQLKYDNGSVAAWQAGYNVDYMSGSVKGSEESVNRKGEIDEISTFRNHLKQVDRGALTAQEAAMVDAVAANLDDFVKVDDQMYQAARLQTPAGNAEAVRLYNGPALDQYTKGADIIDKLVASVQKRAAAAVSGAASADRLSRTLTIATLAAALVLAALLAWRIVRSIVRPLAVVVRVLGRLEHGDLTARTELNQADELGQVGRALDNTITSLRETVTDLAQHAGSLQTASEELSSVSVSIAASAEEASAQADTVAASAGQVSHHVDTVAVGSTEIGASISEIANNAGEAARVATEAVTMAAQTNATVARLGVSSQEIGDVVKVITSIAEQTNLLALNATIEAARAGETGKGFAVVAGEVKELAQETAKATGDITARVEAIQADTDAAVNAIEQISHIVGRISELQTVIAASVEEQTATTSEMSRNVEQAAAGARQIAENIAGVAEASGTTTAGVSKSQQAADELARMSSTLQALCAQFHLA</sequence>